<feature type="compositionally biased region" description="Polar residues" evidence="2">
    <location>
        <begin position="122"/>
        <end position="135"/>
    </location>
</feature>
<feature type="chain" id="PRO_5011887435" description="Endocuticle structural glycoprotein SgAbd-9" evidence="3">
    <location>
        <begin position="16"/>
        <end position="143"/>
    </location>
</feature>
<evidence type="ECO:0000256" key="3">
    <source>
        <dbReference type="SAM" id="SignalP"/>
    </source>
</evidence>
<protein>
    <recommendedName>
        <fullName evidence="6">Endocuticle structural glycoprotein SgAbd-9</fullName>
    </recommendedName>
</protein>
<feature type="region of interest" description="Disordered" evidence="2">
    <location>
        <begin position="121"/>
        <end position="143"/>
    </location>
</feature>
<dbReference type="GO" id="GO:0062129">
    <property type="term" value="C:chitin-based extracellular matrix"/>
    <property type="evidence" value="ECO:0007669"/>
    <property type="project" value="TreeGrafter"/>
</dbReference>
<keyword evidence="3" id="KW-0732">Signal</keyword>
<dbReference type="PANTHER" id="PTHR10380:SF241">
    <property type="entry name" value="CUTICULAR PROTEIN 47EG-RELATED"/>
    <property type="match status" value="1"/>
</dbReference>
<evidence type="ECO:0000256" key="1">
    <source>
        <dbReference type="PROSITE-ProRule" id="PRU00497"/>
    </source>
</evidence>
<organism evidence="5">
    <name type="scientific">Clastoptera arizonana</name>
    <name type="common">Arizona spittle bug</name>
    <dbReference type="NCBI Taxonomy" id="38151"/>
    <lineage>
        <taxon>Eukaryota</taxon>
        <taxon>Metazoa</taxon>
        <taxon>Ecdysozoa</taxon>
        <taxon>Arthropoda</taxon>
        <taxon>Hexapoda</taxon>
        <taxon>Insecta</taxon>
        <taxon>Pterygota</taxon>
        <taxon>Neoptera</taxon>
        <taxon>Paraneoptera</taxon>
        <taxon>Hemiptera</taxon>
        <taxon>Auchenorrhyncha</taxon>
        <taxon>Cercopoidea</taxon>
        <taxon>Clastopteridae</taxon>
        <taxon>Clastoptera</taxon>
    </lineage>
</organism>
<dbReference type="InterPro" id="IPR000618">
    <property type="entry name" value="Insect_cuticle"/>
</dbReference>
<dbReference type="InterPro" id="IPR050468">
    <property type="entry name" value="Cuticle_Struct_Prot"/>
</dbReference>
<sequence>MICRLIVLFLATAFAQRYNPPPSQPGNAVPILSQNYQLNPDGSYQFSYETGDGTGRSESGVPRAPGPEGLAVVAEGNFKYNLDDGPVAVNYVANEYGYQPTGDRVHPSIQKAVAYLVAEAQKNPQGAAPQQSAVKPSNFFGRK</sequence>
<feature type="region of interest" description="Disordered" evidence="2">
    <location>
        <begin position="43"/>
        <end position="67"/>
    </location>
</feature>
<dbReference type="GO" id="GO:0008010">
    <property type="term" value="F:structural constituent of chitin-based larval cuticle"/>
    <property type="evidence" value="ECO:0007669"/>
    <property type="project" value="TreeGrafter"/>
</dbReference>
<dbReference type="EMBL" id="GEDC01011816">
    <property type="protein sequence ID" value="JAS25482.1"/>
    <property type="molecule type" value="Transcribed_RNA"/>
</dbReference>
<evidence type="ECO:0000313" key="4">
    <source>
        <dbReference type="EMBL" id="JAS08662.1"/>
    </source>
</evidence>
<reference evidence="5" key="1">
    <citation type="submission" date="2015-12" db="EMBL/GenBank/DDBJ databases">
        <title>De novo transcriptome assembly of four potential Pierce s Disease insect vectors from Arizona vineyards.</title>
        <authorList>
            <person name="Tassone E.E."/>
        </authorList>
    </citation>
    <scope>NUCLEOTIDE SEQUENCE</scope>
</reference>
<dbReference type="PANTHER" id="PTHR10380">
    <property type="entry name" value="CUTICLE PROTEIN"/>
    <property type="match status" value="1"/>
</dbReference>
<proteinExistence type="predicted"/>
<keyword evidence="1" id="KW-0193">Cuticle</keyword>
<dbReference type="Pfam" id="PF00379">
    <property type="entry name" value="Chitin_bind_4"/>
    <property type="match status" value="1"/>
</dbReference>
<evidence type="ECO:0000313" key="5">
    <source>
        <dbReference type="EMBL" id="JAS25482.1"/>
    </source>
</evidence>
<name>A0A1B6DIK0_9HEMI</name>
<evidence type="ECO:0008006" key="6">
    <source>
        <dbReference type="Google" id="ProtNLM"/>
    </source>
</evidence>
<gene>
    <name evidence="5" type="ORF">g.1532</name>
    <name evidence="4" type="ORF">g.1534</name>
</gene>
<accession>A0A1B6DIK0</accession>
<dbReference type="EMBL" id="GEDC01028636">
    <property type="protein sequence ID" value="JAS08662.1"/>
    <property type="molecule type" value="Transcribed_RNA"/>
</dbReference>
<feature type="signal peptide" evidence="3">
    <location>
        <begin position="1"/>
        <end position="15"/>
    </location>
</feature>
<dbReference type="PROSITE" id="PS51155">
    <property type="entry name" value="CHIT_BIND_RR_2"/>
    <property type="match status" value="1"/>
</dbReference>
<dbReference type="AlphaFoldDB" id="A0A1B6DIK0"/>
<evidence type="ECO:0000256" key="2">
    <source>
        <dbReference type="SAM" id="MobiDB-lite"/>
    </source>
</evidence>